<dbReference type="AlphaFoldDB" id="A0A0G9JPJ7"/>
<dbReference type="PATRIC" id="fig|1447256.3.peg.2445"/>
<reference evidence="1 2" key="1">
    <citation type="submission" date="2014-01" db="EMBL/GenBank/DDBJ databases">
        <title>Development of a Comparative Genomic Fingerprinting Assay for High Resolution Genotyping of Arcobacter butzleri.</title>
        <authorList>
            <person name="Webb A.L."/>
            <person name="Inglis G.D."/>
            <person name="Kruczkiewicz P."/>
            <person name="Selinger L.B."/>
            <person name="Taboada E.N."/>
        </authorList>
    </citation>
    <scope>NUCLEOTIDE SEQUENCE [LARGE SCALE GENOMIC DNA]</scope>
    <source>
        <strain evidence="1 2">L348</strain>
    </source>
</reference>
<proteinExistence type="predicted"/>
<dbReference type="EMBL" id="JAIQ01000172">
    <property type="protein sequence ID" value="KLD96168.1"/>
    <property type="molecule type" value="Genomic_DNA"/>
</dbReference>
<gene>
    <name evidence="1" type="ORF">AA20_12475</name>
</gene>
<comment type="caution">
    <text evidence="1">The sequence shown here is derived from an EMBL/GenBank/DDBJ whole genome shotgun (WGS) entry which is preliminary data.</text>
</comment>
<evidence type="ECO:0000313" key="1">
    <source>
        <dbReference type="EMBL" id="KLD96168.1"/>
    </source>
</evidence>
<dbReference type="RefSeq" id="WP_020848131.1">
    <property type="nucleotide sequence ID" value="NZ_JAIQ01000172.1"/>
</dbReference>
<dbReference type="InterPro" id="IPR007433">
    <property type="entry name" value="DUF481"/>
</dbReference>
<evidence type="ECO:0000313" key="2">
    <source>
        <dbReference type="Proteomes" id="UP000035514"/>
    </source>
</evidence>
<accession>A0A0G9JPJ7</accession>
<dbReference type="Proteomes" id="UP000035514">
    <property type="component" value="Unassembled WGS sequence"/>
</dbReference>
<organism evidence="1 2">
    <name type="scientific">Aliarcobacter butzleri L348</name>
    <dbReference type="NCBI Taxonomy" id="1447256"/>
    <lineage>
        <taxon>Bacteria</taxon>
        <taxon>Pseudomonadati</taxon>
        <taxon>Campylobacterota</taxon>
        <taxon>Epsilonproteobacteria</taxon>
        <taxon>Campylobacterales</taxon>
        <taxon>Arcobacteraceae</taxon>
        <taxon>Aliarcobacter</taxon>
    </lineage>
</organism>
<dbReference type="Pfam" id="PF04338">
    <property type="entry name" value="DUF481"/>
    <property type="match status" value="1"/>
</dbReference>
<protein>
    <recommendedName>
        <fullName evidence="3">DUF481 domain-containing protein</fullName>
    </recommendedName>
</protein>
<sequence length="234" mass="27288">MNKIINKIFIISSITTFSYSLDFTKHLELSYVDTSGNTNTSTFSAKLETLTKLAEGEELKAKATVLYSKDNDETSANKYDIEVDYNHMINEKLYSYMGINYINDELSDYDYRLNIGPGFGYKFINDDIQTLDIQAGLDYAFDKYENGKKDEYIAPRTETNYRYRINDNMQFKQMLSFLISSEDSEKYFFTSESSLNLKMIENISLGISYRIDYVNQTEKENTDRKFLTSLIIDF</sequence>
<name>A0A0G9JPJ7_9BACT</name>
<evidence type="ECO:0008006" key="3">
    <source>
        <dbReference type="Google" id="ProtNLM"/>
    </source>
</evidence>